<accession>A0A2L1UAU8</accession>
<evidence type="ECO:0000313" key="3">
    <source>
        <dbReference type="Proteomes" id="UP000239833"/>
    </source>
</evidence>
<dbReference type="InterPro" id="IPR011032">
    <property type="entry name" value="GroES-like_sf"/>
</dbReference>
<dbReference type="GO" id="GO:0043957">
    <property type="term" value="F:acryloyl-CoA reductase (NADPH) activity"/>
    <property type="evidence" value="ECO:0007669"/>
    <property type="project" value="TreeGrafter"/>
</dbReference>
<dbReference type="Gene3D" id="3.40.50.720">
    <property type="entry name" value="NAD(P)-binding Rossmann-like Domain"/>
    <property type="match status" value="1"/>
</dbReference>
<dbReference type="InterPro" id="IPR014188">
    <property type="entry name" value="Acrylyl-CoA_reductase_AcuI"/>
</dbReference>
<dbReference type="PANTHER" id="PTHR43677:SF1">
    <property type="entry name" value="ACRYLYL-COA REDUCTASE ACUI-RELATED"/>
    <property type="match status" value="1"/>
</dbReference>
<proteinExistence type="predicted"/>
<gene>
    <name evidence="2" type="ORF">ERICIII_01017</name>
</gene>
<dbReference type="InterPro" id="IPR020843">
    <property type="entry name" value="ER"/>
</dbReference>
<protein>
    <submittedName>
        <fullName evidence="2">Oxidoreductase-like protein</fullName>
    </submittedName>
</protein>
<evidence type="ECO:0000259" key="1">
    <source>
        <dbReference type="SMART" id="SM00829"/>
    </source>
</evidence>
<dbReference type="SUPFAM" id="SSF51735">
    <property type="entry name" value="NAD(P)-binding Rossmann-fold domains"/>
    <property type="match status" value="1"/>
</dbReference>
<dbReference type="InterPro" id="IPR013154">
    <property type="entry name" value="ADH-like_N"/>
</dbReference>
<dbReference type="RefSeq" id="WP_077996935.1">
    <property type="nucleotide sequence ID" value="NZ_CP019655.1"/>
</dbReference>
<dbReference type="GeneID" id="64217830"/>
<reference evidence="3" key="1">
    <citation type="submission" date="2017-02" db="EMBL/GenBank/DDBJ databases">
        <title>Delineation of Paenibacillus larvae strains originating from foulbrood outbreaks.</title>
        <authorList>
            <person name="Beims H."/>
            <person name="Bunk B."/>
            <person name="Sproeer C."/>
            <person name="Mohr K.I."/>
            <person name="Pradella S."/>
            <person name="Guenther G."/>
            <person name="Rohde M."/>
            <person name="von der Ohe W."/>
            <person name="Steinert M."/>
        </authorList>
    </citation>
    <scope>NUCLEOTIDE SEQUENCE [LARGE SCALE GENOMIC DNA]</scope>
    <source>
        <strain evidence="3">Eric_III</strain>
    </source>
</reference>
<dbReference type="AlphaFoldDB" id="A0A2L1UAU8"/>
<dbReference type="Pfam" id="PF08240">
    <property type="entry name" value="ADH_N"/>
    <property type="match status" value="1"/>
</dbReference>
<dbReference type="SMART" id="SM00829">
    <property type="entry name" value="PKS_ER"/>
    <property type="match status" value="1"/>
</dbReference>
<dbReference type="STRING" id="147375.BXP28_13375"/>
<evidence type="ECO:0000313" key="2">
    <source>
        <dbReference type="EMBL" id="AVF25221.1"/>
    </source>
</evidence>
<dbReference type="Proteomes" id="UP000239833">
    <property type="component" value="Chromosome"/>
</dbReference>
<organism evidence="2 3">
    <name type="scientific">Paenibacillus larvae subsp. larvae</name>
    <dbReference type="NCBI Taxonomy" id="147375"/>
    <lineage>
        <taxon>Bacteria</taxon>
        <taxon>Bacillati</taxon>
        <taxon>Bacillota</taxon>
        <taxon>Bacilli</taxon>
        <taxon>Bacillales</taxon>
        <taxon>Paenibacillaceae</taxon>
        <taxon>Paenibacillus</taxon>
    </lineage>
</organism>
<dbReference type="SUPFAM" id="SSF50129">
    <property type="entry name" value="GroES-like"/>
    <property type="match status" value="1"/>
</dbReference>
<name>A0A2L1UAU8_9BACL</name>
<dbReference type="InterPro" id="IPR051397">
    <property type="entry name" value="Zn-ADH-like_protein"/>
</dbReference>
<dbReference type="NCBIfam" id="TIGR02823">
    <property type="entry name" value="oxido_YhdH"/>
    <property type="match status" value="1"/>
</dbReference>
<dbReference type="InterPro" id="IPR036291">
    <property type="entry name" value="NAD(P)-bd_dom_sf"/>
</dbReference>
<feature type="domain" description="Enoyl reductase (ER)" evidence="1">
    <location>
        <begin position="13"/>
        <end position="327"/>
    </location>
</feature>
<dbReference type="Gene3D" id="3.90.180.10">
    <property type="entry name" value="Medium-chain alcohol dehydrogenases, catalytic domain"/>
    <property type="match status" value="1"/>
</dbReference>
<dbReference type="Pfam" id="PF00107">
    <property type="entry name" value="ADH_zinc_N"/>
    <property type="match status" value="1"/>
</dbReference>
<dbReference type="InterPro" id="IPR013149">
    <property type="entry name" value="ADH-like_C"/>
</dbReference>
<sequence length="331" mass="35166">MEFFHALVAYKEGENVKLSLKKLGQEDLPEGEILIRVDYSSVNYKDGLASSANGRVVSRYPIVPGIDLAGTVLSSKDSRFHPGDEVIATSYDIGTGRYGGYSEIACIPADYVVPLPKGLTMREAMILGTAGFTAALSVQRLEDNGLHPGQGPVAVAGATGGVGSHAVSMLAGLGYEVHASTGKEAEHEYLLSLGAAQVLPREAFTAADEKPLRKQLWAAAVDPVGGKVTPYLLSTVKYGGSVALSGMTAGNGVSTSVFPFILRGVNLLGIDSVYCPMPVRERVWQRLAGDWKPAGLESMVNREVGLKELPQALEDILASRIRGRVLVNLQK</sequence>
<dbReference type="EMBL" id="CP019655">
    <property type="protein sequence ID" value="AVF25221.1"/>
    <property type="molecule type" value="Genomic_DNA"/>
</dbReference>
<dbReference type="PANTHER" id="PTHR43677">
    <property type="entry name" value="SHORT-CHAIN DEHYDROGENASE/REDUCTASE"/>
    <property type="match status" value="1"/>
</dbReference>